<keyword evidence="2 7" id="KW-0812">Transmembrane</keyword>
<evidence type="ECO:0000256" key="6">
    <source>
        <dbReference type="SAM" id="MobiDB-lite"/>
    </source>
</evidence>
<feature type="region of interest" description="Disordered" evidence="6">
    <location>
        <begin position="396"/>
        <end position="507"/>
    </location>
</feature>
<evidence type="ECO:0000256" key="1">
    <source>
        <dbReference type="ARBA" id="ARBA00004141"/>
    </source>
</evidence>
<keyword evidence="9" id="KW-1185">Reference proteome</keyword>
<feature type="region of interest" description="Disordered" evidence="6">
    <location>
        <begin position="520"/>
        <end position="586"/>
    </location>
</feature>
<comment type="similarity">
    <text evidence="5">Belongs to the palH/RIM21 family.</text>
</comment>
<feature type="compositionally biased region" description="Pro residues" evidence="6">
    <location>
        <begin position="486"/>
        <end position="496"/>
    </location>
</feature>
<gene>
    <name evidence="8" type="ORF">B0T11DRAFT_124338</name>
</gene>
<dbReference type="AlphaFoldDB" id="A0A8K0TES8"/>
<keyword evidence="4 7" id="KW-0472">Membrane</keyword>
<feature type="transmembrane region" description="Helical" evidence="7">
    <location>
        <begin position="106"/>
        <end position="126"/>
    </location>
</feature>
<evidence type="ECO:0000256" key="5">
    <source>
        <dbReference type="ARBA" id="ARBA00038109"/>
    </source>
</evidence>
<accession>A0A8K0TES8</accession>
<dbReference type="OrthoDB" id="5393256at2759"/>
<evidence type="ECO:0000256" key="2">
    <source>
        <dbReference type="ARBA" id="ARBA00022692"/>
    </source>
</evidence>
<dbReference type="GO" id="GO:0071467">
    <property type="term" value="P:cellular response to pH"/>
    <property type="evidence" value="ECO:0007669"/>
    <property type="project" value="TreeGrafter"/>
</dbReference>
<feature type="compositionally biased region" description="Basic and acidic residues" evidence="6">
    <location>
        <begin position="696"/>
        <end position="706"/>
    </location>
</feature>
<keyword evidence="3 7" id="KW-1133">Transmembrane helix</keyword>
<dbReference type="EMBL" id="JAGPXD010000005">
    <property type="protein sequence ID" value="KAH7354121.1"/>
    <property type="molecule type" value="Genomic_DNA"/>
</dbReference>
<feature type="transmembrane region" description="Helical" evidence="7">
    <location>
        <begin position="316"/>
        <end position="339"/>
    </location>
</feature>
<dbReference type="PANTHER" id="PTHR35779">
    <property type="entry name" value="PH-RESPONSE REGULATOR PROTEIN PALH/RIM21"/>
    <property type="match status" value="1"/>
</dbReference>
<evidence type="ECO:0000256" key="3">
    <source>
        <dbReference type="ARBA" id="ARBA00022989"/>
    </source>
</evidence>
<reference evidence="8" key="1">
    <citation type="journal article" date="2021" name="Nat. Commun.">
        <title>Genetic determinants of endophytism in the Arabidopsis root mycobiome.</title>
        <authorList>
            <person name="Mesny F."/>
            <person name="Miyauchi S."/>
            <person name="Thiergart T."/>
            <person name="Pickel B."/>
            <person name="Atanasova L."/>
            <person name="Karlsson M."/>
            <person name="Huettel B."/>
            <person name="Barry K.W."/>
            <person name="Haridas S."/>
            <person name="Chen C."/>
            <person name="Bauer D."/>
            <person name="Andreopoulos W."/>
            <person name="Pangilinan J."/>
            <person name="LaButti K."/>
            <person name="Riley R."/>
            <person name="Lipzen A."/>
            <person name="Clum A."/>
            <person name="Drula E."/>
            <person name="Henrissat B."/>
            <person name="Kohler A."/>
            <person name="Grigoriev I.V."/>
            <person name="Martin F.M."/>
            <person name="Hacquard S."/>
        </authorList>
    </citation>
    <scope>NUCLEOTIDE SEQUENCE</scope>
    <source>
        <strain evidence="8">MPI-CAGE-AT-0016</strain>
    </source>
</reference>
<feature type="region of interest" description="Disordered" evidence="6">
    <location>
        <begin position="690"/>
        <end position="772"/>
    </location>
</feature>
<dbReference type="Pfam" id="PF08733">
    <property type="entry name" value="PalH"/>
    <property type="match status" value="1"/>
</dbReference>
<feature type="compositionally biased region" description="Polar residues" evidence="6">
    <location>
        <begin position="52"/>
        <end position="67"/>
    </location>
</feature>
<name>A0A8K0TES8_9PEZI</name>
<evidence type="ECO:0000313" key="9">
    <source>
        <dbReference type="Proteomes" id="UP000813385"/>
    </source>
</evidence>
<dbReference type="PANTHER" id="PTHR35779:SF1">
    <property type="entry name" value="PH-RESPONSE REGULATOR PROTEIN PALH_RIM21"/>
    <property type="match status" value="1"/>
</dbReference>
<protein>
    <submittedName>
        <fullName evidence="8">PalH/RIM21-domain-containing protein</fullName>
    </submittedName>
</protein>
<dbReference type="InterPro" id="IPR014844">
    <property type="entry name" value="PalH"/>
</dbReference>
<comment type="subcellular location">
    <subcellularLocation>
        <location evidence="1">Membrane</location>
        <topology evidence="1">Multi-pass membrane protein</topology>
    </subcellularLocation>
</comment>
<comment type="caution">
    <text evidence="8">The sequence shown here is derived from an EMBL/GenBank/DDBJ whole genome shotgun (WGS) entry which is preliminary data.</text>
</comment>
<proteinExistence type="inferred from homology"/>
<dbReference type="GO" id="GO:0005886">
    <property type="term" value="C:plasma membrane"/>
    <property type="evidence" value="ECO:0007669"/>
    <property type="project" value="TreeGrafter"/>
</dbReference>
<dbReference type="Proteomes" id="UP000813385">
    <property type="component" value="Unassembled WGS sequence"/>
</dbReference>
<feature type="compositionally biased region" description="Gly residues" evidence="6">
    <location>
        <begin position="415"/>
        <end position="436"/>
    </location>
</feature>
<evidence type="ECO:0000256" key="4">
    <source>
        <dbReference type="ARBA" id="ARBA00023136"/>
    </source>
</evidence>
<feature type="compositionally biased region" description="Polar residues" evidence="6">
    <location>
        <begin position="720"/>
        <end position="732"/>
    </location>
</feature>
<organism evidence="8 9">
    <name type="scientific">Plectosphaerella cucumerina</name>
    <dbReference type="NCBI Taxonomy" id="40658"/>
    <lineage>
        <taxon>Eukaryota</taxon>
        <taxon>Fungi</taxon>
        <taxon>Dikarya</taxon>
        <taxon>Ascomycota</taxon>
        <taxon>Pezizomycotina</taxon>
        <taxon>Sordariomycetes</taxon>
        <taxon>Hypocreomycetidae</taxon>
        <taxon>Glomerellales</taxon>
        <taxon>Plectosphaerellaceae</taxon>
        <taxon>Plectosphaerella</taxon>
    </lineage>
</organism>
<sequence length="772" mass="84196">MASLSSVATSTALCEATLSIGAVLSFGPDVPITTLTHAAVLATPCAEGETPTTQPFVIPTSTSSNTPEFDEDDDVSTPRDIFRTTQVKCSKFSNFRDAFYESLYPVFYVLAATTVTAYMLVIMLFVTPRSFLDGGLVYLGRSGFTGSASGGGGIQIGGRPWLQKVAAMTVAISLTIATAESFEVAEHQYDLGIHNASCLKTSVMDSTALKIMRLVSDTFLWLAQAQTLIRLFPRQREKAIIKWAAFALITLQVIFAALNSFYTPPESNGNSRPPNFTKAIPNISYFFHLSLGFLYAAWVIYYAIMKMRYAFYHPLMKNMAIVSLLSLVAILLPIIFFIIDISEPRFIGWGDYVRWVGAAAASVVVWEWVERIEALEREEKKDGILGREVFDGDDMMEASPTEFPWLRKRKNRKSGFGGGGPGEEGGPSPGAGGGAAMGNEPRSSRLRVWPGLTSVPPRYQGAPPPSTETDVGARPPATQRGGYRPPLWPARPPPAATPVSRTETASAASTDYAVRYQNMSETTGRTPDVIREHDNTLSNPPRSPTADRVDVPSVAAPTPRQTMNATENIDPEARGQDGQTEQGRRRTLTWAVNPLRRGNNAVPATVAPHVPARTVQPAAAAQVRDGYEGRSRWDLRARLEDYAVTQAEKIRDRMQSTPETDKLPVMVIPAPPRQGAALAQLLRDEEAVEGGVAQRVDTREPLERSLSEGSAFASFPGLGRTSTEPSQQTSGSDGPHLMHSEQPPLWPGVRHRHDHDNVSEAPPPTSRRATDR</sequence>
<evidence type="ECO:0000256" key="7">
    <source>
        <dbReference type="SAM" id="Phobius"/>
    </source>
</evidence>
<evidence type="ECO:0000313" key="8">
    <source>
        <dbReference type="EMBL" id="KAH7354121.1"/>
    </source>
</evidence>
<feature type="region of interest" description="Disordered" evidence="6">
    <location>
        <begin position="52"/>
        <end position="76"/>
    </location>
</feature>
<feature type="transmembrane region" description="Helical" evidence="7">
    <location>
        <begin position="283"/>
        <end position="304"/>
    </location>
</feature>
<feature type="transmembrane region" description="Helical" evidence="7">
    <location>
        <begin position="240"/>
        <end position="263"/>
    </location>
</feature>